<proteinExistence type="inferred from homology"/>
<evidence type="ECO:0000313" key="9">
    <source>
        <dbReference type="EMBL" id="BAP86004.1"/>
    </source>
</evidence>
<dbReference type="RefSeq" id="WP_041094012.1">
    <property type="nucleotide sequence ID" value="NZ_AP014680.1"/>
</dbReference>
<gene>
    <name evidence="9" type="ORF">LOOC260_114940</name>
</gene>
<name>A0A0A1GYI7_9LACO</name>
<dbReference type="Pfam" id="PF13242">
    <property type="entry name" value="Hydrolase_like"/>
    <property type="match status" value="1"/>
</dbReference>
<dbReference type="EC" id="3.1.3.-" evidence="5"/>
<dbReference type="Gene3D" id="3.40.50.1000">
    <property type="entry name" value="HAD superfamily/HAD-like"/>
    <property type="match status" value="2"/>
</dbReference>
<evidence type="ECO:0000256" key="1">
    <source>
        <dbReference type="ARBA" id="ARBA00006696"/>
    </source>
</evidence>
<dbReference type="HOGENOM" id="CLU_043473_1_1_9"/>
<feature type="binding site" evidence="8">
    <location>
        <position position="9"/>
    </location>
    <ligand>
        <name>Mg(2+)</name>
        <dbReference type="ChEBI" id="CHEBI:18420"/>
    </ligand>
</feature>
<evidence type="ECO:0000256" key="3">
    <source>
        <dbReference type="ARBA" id="ARBA00022801"/>
    </source>
</evidence>
<dbReference type="InterPro" id="IPR006357">
    <property type="entry name" value="HAD-SF_hydro_IIA"/>
</dbReference>
<evidence type="ECO:0000256" key="5">
    <source>
        <dbReference type="PIRNR" id="PIRNR000915"/>
    </source>
</evidence>
<dbReference type="InterPro" id="IPR023214">
    <property type="entry name" value="HAD_sf"/>
</dbReference>
<evidence type="ECO:0000256" key="4">
    <source>
        <dbReference type="ARBA" id="ARBA00022842"/>
    </source>
</evidence>
<dbReference type="FunFam" id="3.40.50.1000:FF:000053">
    <property type="entry name" value="TIGR01457 family HAD hydrolase"/>
    <property type="match status" value="1"/>
</dbReference>
<dbReference type="CDD" id="cd07530">
    <property type="entry name" value="HAD_Pase_UmpH-like"/>
    <property type="match status" value="1"/>
</dbReference>
<dbReference type="AlphaFoldDB" id="A0A0A1GYI7"/>
<dbReference type="NCBIfam" id="TIGR01457">
    <property type="entry name" value="HAD-SF-IIA-hyp2"/>
    <property type="match status" value="1"/>
</dbReference>
<feature type="active site" description="Nucleophile" evidence="6">
    <location>
        <position position="9"/>
    </location>
</feature>
<feature type="binding site" evidence="8">
    <location>
        <position position="11"/>
    </location>
    <ligand>
        <name>Mg(2+)</name>
        <dbReference type="ChEBI" id="CHEBI:18420"/>
    </ligand>
</feature>
<dbReference type="GO" id="GO:0016791">
    <property type="term" value="F:phosphatase activity"/>
    <property type="evidence" value="ECO:0007669"/>
    <property type="project" value="TreeGrafter"/>
</dbReference>
<dbReference type="SFLD" id="SFLDS00003">
    <property type="entry name" value="Haloacid_Dehalogenase"/>
    <property type="match status" value="1"/>
</dbReference>
<evidence type="ECO:0000256" key="8">
    <source>
        <dbReference type="PIRSR" id="PIRSR000915-3"/>
    </source>
</evidence>
<feature type="binding site" evidence="8">
    <location>
        <position position="208"/>
    </location>
    <ligand>
        <name>Mg(2+)</name>
        <dbReference type="ChEBI" id="CHEBI:18420"/>
    </ligand>
</feature>
<dbReference type="Proteomes" id="UP000031620">
    <property type="component" value="Chromosome"/>
</dbReference>
<protein>
    <recommendedName>
        <fullName evidence="5">Acid sugar phosphatase</fullName>
        <ecNumber evidence="5">3.1.3.-</ecNumber>
    </recommendedName>
</protein>
<comment type="similarity">
    <text evidence="1 5">Belongs to the HAD-like hydrolase superfamily. NagD family.</text>
</comment>
<dbReference type="GO" id="GO:0046872">
    <property type="term" value="F:metal ion binding"/>
    <property type="evidence" value="ECO:0007669"/>
    <property type="project" value="UniProtKB-KW"/>
</dbReference>
<comment type="function">
    <text evidence="5">Catalyzes the dephosphorylation of 2-6 carbon acid sugars in vitro.</text>
</comment>
<dbReference type="InterPro" id="IPR006354">
    <property type="entry name" value="HAD-SF_hydro_IIA_hyp1"/>
</dbReference>
<dbReference type="InterPro" id="IPR036412">
    <property type="entry name" value="HAD-like_sf"/>
</dbReference>
<keyword evidence="2 5" id="KW-0479">Metal-binding</keyword>
<dbReference type="Pfam" id="PF13344">
    <property type="entry name" value="Hydrolase_6"/>
    <property type="match status" value="1"/>
</dbReference>
<feature type="active site" description="Proton donor" evidence="6">
    <location>
        <position position="11"/>
    </location>
</feature>
<evidence type="ECO:0000313" key="10">
    <source>
        <dbReference type="Proteomes" id="UP000031620"/>
    </source>
</evidence>
<accession>A0A0A1GYI7</accession>
<dbReference type="EMBL" id="AP014680">
    <property type="protein sequence ID" value="BAP86004.1"/>
    <property type="molecule type" value="Genomic_DNA"/>
</dbReference>
<evidence type="ECO:0000256" key="2">
    <source>
        <dbReference type="ARBA" id="ARBA00022723"/>
    </source>
</evidence>
<dbReference type="SFLD" id="SFLDG01139">
    <property type="entry name" value="C2.A:_Pyridoxal_Phosphate_Phos"/>
    <property type="match status" value="1"/>
</dbReference>
<dbReference type="NCBIfam" id="TIGR01460">
    <property type="entry name" value="HAD-SF-IIA"/>
    <property type="match status" value="1"/>
</dbReference>
<sequence>MGYQAYFIDLDGTTYKGTTTIPAAARFVQQIQKLDKKIMFVTNNSTRTPEFVADNLKTNHNIDVDQSNIYTTALATADYLDQYADHQHRKVYVIGEIGLKNALLANGFTFDEDNPDYVVVGLDSDVTYHKFELAVLAVRNGATFIGTNADSNLPNERGMVPGAGSLVKLVEYATQRQPIMIGKPEKIIMQMALNKIGLTQNQVVMVGDNYHTDIAAGINVGMDTLIVYSGLSKRIDVEKEKILPTYQVDTLDEWDFSKH</sequence>
<reference evidence="9 10" key="1">
    <citation type="submission" date="2014-11" db="EMBL/GenBank/DDBJ databases">
        <title>Complete genome sequence and analysis of Lactobacillus hokkaidonensis LOOC260T.</title>
        <authorList>
            <person name="Tanizawa Y."/>
            <person name="Tohno M."/>
            <person name="Kaminuma E."/>
            <person name="Nakamura Y."/>
            <person name="Arita M."/>
        </authorList>
    </citation>
    <scope>NUCLEOTIDE SEQUENCE [LARGE SCALE GENOMIC DNA]</scope>
    <source>
        <strain evidence="9 10">LOOC260</strain>
    </source>
</reference>
<dbReference type="KEGG" id="lho:LOOC260_114940"/>
<evidence type="ECO:0000256" key="7">
    <source>
        <dbReference type="PIRSR" id="PIRSR000915-2"/>
    </source>
</evidence>
<dbReference type="PANTHER" id="PTHR19288">
    <property type="entry name" value="4-NITROPHENYLPHOSPHATASE-RELATED"/>
    <property type="match status" value="1"/>
</dbReference>
<dbReference type="SUPFAM" id="SSF56784">
    <property type="entry name" value="HAD-like"/>
    <property type="match status" value="1"/>
</dbReference>
<dbReference type="GO" id="GO:0005737">
    <property type="term" value="C:cytoplasm"/>
    <property type="evidence" value="ECO:0007669"/>
    <property type="project" value="TreeGrafter"/>
</dbReference>
<comment type="cofactor">
    <cofactor evidence="8">
        <name>Mg(2+)</name>
        <dbReference type="ChEBI" id="CHEBI:18420"/>
    </cofactor>
    <text evidence="8">Divalent metal ions. Mg(2+) is the most effective.</text>
</comment>
<dbReference type="STRING" id="1291742.LOOC260_114940"/>
<dbReference type="PIRSF" id="PIRSF000915">
    <property type="entry name" value="PGP-type_phosphatase"/>
    <property type="match status" value="1"/>
</dbReference>
<feature type="binding site" evidence="7">
    <location>
        <position position="183"/>
    </location>
    <ligand>
        <name>substrate</name>
    </ligand>
</feature>
<evidence type="ECO:0000256" key="6">
    <source>
        <dbReference type="PIRSR" id="PIRSR000915-1"/>
    </source>
</evidence>
<dbReference type="PANTHER" id="PTHR19288:SF46">
    <property type="entry name" value="HALOACID DEHALOGENASE-LIKE HYDROLASE DOMAIN-CONTAINING PROTEIN 2"/>
    <property type="match status" value="1"/>
</dbReference>
<keyword evidence="4 5" id="KW-0460">Magnesium</keyword>
<organism evidence="9 10">
    <name type="scientific">Paucilactobacillus hokkaidonensis JCM 18461</name>
    <dbReference type="NCBI Taxonomy" id="1291742"/>
    <lineage>
        <taxon>Bacteria</taxon>
        <taxon>Bacillati</taxon>
        <taxon>Bacillota</taxon>
        <taxon>Bacilli</taxon>
        <taxon>Lactobacillales</taxon>
        <taxon>Lactobacillaceae</taxon>
        <taxon>Paucilactobacillus</taxon>
    </lineage>
</organism>
<keyword evidence="3" id="KW-0378">Hydrolase</keyword>